<dbReference type="Gene3D" id="3.40.50.150">
    <property type="entry name" value="Vaccinia Virus protein VP39"/>
    <property type="match status" value="1"/>
</dbReference>
<comment type="catalytic activity">
    <reaction evidence="7">
        <text>a 2'-deoxyadenosine in DNA + S-adenosyl-L-methionine = an N(6)-methyl-2'-deoxyadenosine in DNA + S-adenosyl-L-homocysteine + H(+)</text>
        <dbReference type="Rhea" id="RHEA:15197"/>
        <dbReference type="Rhea" id="RHEA-COMP:12418"/>
        <dbReference type="Rhea" id="RHEA-COMP:12419"/>
        <dbReference type="ChEBI" id="CHEBI:15378"/>
        <dbReference type="ChEBI" id="CHEBI:57856"/>
        <dbReference type="ChEBI" id="CHEBI:59789"/>
        <dbReference type="ChEBI" id="CHEBI:90615"/>
        <dbReference type="ChEBI" id="CHEBI:90616"/>
        <dbReference type="EC" id="2.1.1.72"/>
    </reaction>
</comment>
<dbReference type="AlphaFoldDB" id="A0A934N737"/>
<evidence type="ECO:0000313" key="10">
    <source>
        <dbReference type="EMBL" id="MBJ7598191.1"/>
    </source>
</evidence>
<comment type="caution">
    <text evidence="10">The sequence shown here is derived from an EMBL/GenBank/DDBJ whole genome shotgun (WGS) entry which is preliminary data.</text>
</comment>
<dbReference type="PRINTS" id="PR00507">
    <property type="entry name" value="N12N6MTFRASE"/>
</dbReference>
<dbReference type="PANTHER" id="PTHR42998">
    <property type="entry name" value="TYPE I RESTRICTION ENZYME HINDVIIP M PROTEIN-RELATED"/>
    <property type="match status" value="1"/>
</dbReference>
<evidence type="ECO:0000256" key="5">
    <source>
        <dbReference type="ARBA" id="ARBA00022691"/>
    </source>
</evidence>
<proteinExistence type="inferred from homology"/>
<evidence type="ECO:0000259" key="9">
    <source>
        <dbReference type="Pfam" id="PF12161"/>
    </source>
</evidence>
<name>A0A934N737_9BACT</name>
<dbReference type="EC" id="2.1.1.72" evidence="2"/>
<dbReference type="InterPro" id="IPR029063">
    <property type="entry name" value="SAM-dependent_MTases_sf"/>
</dbReference>
<keyword evidence="4" id="KW-0808">Transferase</keyword>
<evidence type="ECO:0000259" key="8">
    <source>
        <dbReference type="Pfam" id="PF02384"/>
    </source>
</evidence>
<sequence>MFSTDEPLIGISEIARLAGVTRPAVANWRSRHRDFPAPAAEPTSGPVFRREEVQEWLEKNRPQKAHIEPLSIEAQLWRVADGLRANSHLKSAEYSIPVLGLIFLKFADSRFAEVESELKGKATGRRVPGKIDYQSQGVLYVPDHARFEHLLRLPEEANLGKAINDAMAAIENDNEQLQGVLPRTYQAFSNPTLVSLLRSVNSILSGIHGDAFGRVYEYFLGKFAIAEGAKGGEYFTPTSIVRLIVDIIEPFKGKILDPACGSGGMFVQSARFVDEHRNGSAGRLSIYGQERVEETVRLCRMNLSVHGLGGQVSQSNTYYEDPFRSVGQFDYVMANPPFNVNQIDKARLEGDPRFPFGLPRADNGNYIWIQAFYSALNQRGRAGFVMANSAVDVAGSELEIRRKLIEDRCVDVMVAVGSNFFYTVTLPVTLWFLDTGKRSTDRADRVLFIDARRIFRQIDRAHRDWTPEQIEFLANIARLYRGEQPELRAGSEALMAAYFPERTYQDVSGLCCIATIRHIEKQGWSLNPGRYVGVTALADDGLHFRPRLQQLNAEFEKLSAEAATLQQRIAKNVAGLVE</sequence>
<gene>
    <name evidence="10" type="ORF">JF922_08915</name>
</gene>
<keyword evidence="5" id="KW-0949">S-adenosyl-L-methionine</keyword>
<dbReference type="SUPFAM" id="SSF53335">
    <property type="entry name" value="S-adenosyl-L-methionine-dependent methyltransferases"/>
    <property type="match status" value="1"/>
</dbReference>
<feature type="domain" description="N6 adenine-specific DNA methyltransferase N-terminal" evidence="9">
    <location>
        <begin position="72"/>
        <end position="188"/>
    </location>
</feature>
<evidence type="ECO:0000256" key="1">
    <source>
        <dbReference type="ARBA" id="ARBA00006594"/>
    </source>
</evidence>
<dbReference type="EMBL" id="JAEKNR010000100">
    <property type="protein sequence ID" value="MBJ7598191.1"/>
    <property type="molecule type" value="Genomic_DNA"/>
</dbReference>
<dbReference type="InterPro" id="IPR052916">
    <property type="entry name" value="Type-I_RE_MTase_Subunit"/>
</dbReference>
<reference evidence="10" key="1">
    <citation type="submission" date="2020-10" db="EMBL/GenBank/DDBJ databases">
        <title>Ca. Dormibacterota MAGs.</title>
        <authorList>
            <person name="Montgomery K."/>
        </authorList>
    </citation>
    <scope>NUCLEOTIDE SEQUENCE [LARGE SCALE GENOMIC DNA]</scope>
    <source>
        <strain evidence="10">SC8812_S17_10</strain>
    </source>
</reference>
<evidence type="ECO:0000256" key="6">
    <source>
        <dbReference type="ARBA" id="ARBA00022747"/>
    </source>
</evidence>
<dbReference type="GO" id="GO:0032259">
    <property type="term" value="P:methylation"/>
    <property type="evidence" value="ECO:0007669"/>
    <property type="project" value="UniProtKB-KW"/>
</dbReference>
<dbReference type="Gene3D" id="1.20.1260.30">
    <property type="match status" value="1"/>
</dbReference>
<dbReference type="GO" id="GO:0008170">
    <property type="term" value="F:N-methyltransferase activity"/>
    <property type="evidence" value="ECO:0007669"/>
    <property type="project" value="InterPro"/>
</dbReference>
<accession>A0A934N737</accession>
<dbReference type="GO" id="GO:0009007">
    <property type="term" value="F:site-specific DNA-methyltransferase (adenine-specific) activity"/>
    <property type="evidence" value="ECO:0007669"/>
    <property type="project" value="UniProtKB-EC"/>
</dbReference>
<dbReference type="InterPro" id="IPR038333">
    <property type="entry name" value="T1MK-like_N_sf"/>
</dbReference>
<evidence type="ECO:0000256" key="4">
    <source>
        <dbReference type="ARBA" id="ARBA00022679"/>
    </source>
</evidence>
<dbReference type="GO" id="GO:0003677">
    <property type="term" value="F:DNA binding"/>
    <property type="evidence" value="ECO:0007669"/>
    <property type="project" value="InterPro"/>
</dbReference>
<comment type="similarity">
    <text evidence="1">Belongs to the N(4)/N(6)-methyltransferase family.</text>
</comment>
<evidence type="ECO:0000313" key="11">
    <source>
        <dbReference type="Proteomes" id="UP000612893"/>
    </source>
</evidence>
<evidence type="ECO:0000256" key="3">
    <source>
        <dbReference type="ARBA" id="ARBA00022603"/>
    </source>
</evidence>
<dbReference type="Pfam" id="PF02384">
    <property type="entry name" value="N6_Mtase"/>
    <property type="match status" value="1"/>
</dbReference>
<keyword evidence="11" id="KW-1185">Reference proteome</keyword>
<dbReference type="PANTHER" id="PTHR42998:SF1">
    <property type="entry name" value="TYPE I RESTRICTION ENZYME HINDI METHYLASE SUBUNIT"/>
    <property type="match status" value="1"/>
</dbReference>
<evidence type="ECO:0000256" key="7">
    <source>
        <dbReference type="ARBA" id="ARBA00047942"/>
    </source>
</evidence>
<evidence type="ECO:0000256" key="2">
    <source>
        <dbReference type="ARBA" id="ARBA00011900"/>
    </source>
</evidence>
<protein>
    <recommendedName>
        <fullName evidence="2">site-specific DNA-methyltransferase (adenine-specific)</fullName>
        <ecNumber evidence="2">2.1.1.72</ecNumber>
    </recommendedName>
</protein>
<dbReference type="Proteomes" id="UP000612893">
    <property type="component" value="Unassembled WGS sequence"/>
</dbReference>
<dbReference type="InterPro" id="IPR022749">
    <property type="entry name" value="D12N6_MeTrfase_N"/>
</dbReference>
<feature type="domain" description="DNA methylase adenine-specific" evidence="8">
    <location>
        <begin position="209"/>
        <end position="537"/>
    </location>
</feature>
<dbReference type="GO" id="GO:0009307">
    <property type="term" value="P:DNA restriction-modification system"/>
    <property type="evidence" value="ECO:0007669"/>
    <property type="project" value="UniProtKB-KW"/>
</dbReference>
<dbReference type="InterPro" id="IPR003356">
    <property type="entry name" value="DNA_methylase_A-5"/>
</dbReference>
<dbReference type="Pfam" id="PF12161">
    <property type="entry name" value="HsdM_N"/>
    <property type="match status" value="1"/>
</dbReference>
<keyword evidence="6" id="KW-0680">Restriction system</keyword>
<organism evidence="10 11">
    <name type="scientific">Candidatus Nephthysia bennettiae</name>
    <dbReference type="NCBI Taxonomy" id="3127016"/>
    <lineage>
        <taxon>Bacteria</taxon>
        <taxon>Bacillati</taxon>
        <taxon>Candidatus Dormiibacterota</taxon>
        <taxon>Candidatus Dormibacteria</taxon>
        <taxon>Candidatus Dormibacterales</taxon>
        <taxon>Candidatus Dormibacteraceae</taxon>
        <taxon>Candidatus Nephthysia</taxon>
    </lineage>
</organism>
<keyword evidence="3 10" id="KW-0489">Methyltransferase</keyword>